<evidence type="ECO:0000313" key="3">
    <source>
        <dbReference type="EMBL" id="GAA6129789.1"/>
    </source>
</evidence>
<organism evidence="3 4">
    <name type="scientific">Halopseudomonas sabulinigri</name>
    <dbReference type="NCBI Taxonomy" id="472181"/>
    <lineage>
        <taxon>Bacteria</taxon>
        <taxon>Pseudomonadati</taxon>
        <taxon>Pseudomonadota</taxon>
        <taxon>Gammaproteobacteria</taxon>
        <taxon>Pseudomonadales</taxon>
        <taxon>Pseudomonadaceae</taxon>
        <taxon>Halopseudomonas</taxon>
    </lineage>
</organism>
<name>A0ABP9ZJY8_9GAMM</name>
<dbReference type="RefSeq" id="WP_353385639.1">
    <property type="nucleotide sequence ID" value="NZ_BAABWD010000001.1"/>
</dbReference>
<protein>
    <submittedName>
        <fullName evidence="3">Anti-sigma factor FoxR</fullName>
    </submittedName>
</protein>
<dbReference type="Pfam" id="PF04773">
    <property type="entry name" value="FecR"/>
    <property type="match status" value="1"/>
</dbReference>
<evidence type="ECO:0000259" key="2">
    <source>
        <dbReference type="Pfam" id="PF16220"/>
    </source>
</evidence>
<feature type="domain" description="FecR N-terminal" evidence="2">
    <location>
        <begin position="17"/>
        <end position="56"/>
    </location>
</feature>
<feature type="domain" description="FecR protein" evidence="1">
    <location>
        <begin position="119"/>
        <end position="214"/>
    </location>
</feature>
<keyword evidence="4" id="KW-1185">Reference proteome</keyword>
<dbReference type="InterPro" id="IPR012373">
    <property type="entry name" value="Ferrdict_sens_TM"/>
</dbReference>
<accession>A0ABP9ZJY8</accession>
<comment type="caution">
    <text evidence="3">The sequence shown here is derived from an EMBL/GenBank/DDBJ whole genome shotgun (WGS) entry which is preliminary data.</text>
</comment>
<proteinExistence type="predicted"/>
<dbReference type="Pfam" id="PF16220">
    <property type="entry name" value="DUF4880"/>
    <property type="match status" value="1"/>
</dbReference>
<evidence type="ECO:0000259" key="1">
    <source>
        <dbReference type="Pfam" id="PF04773"/>
    </source>
</evidence>
<dbReference type="PANTHER" id="PTHR30273:SF2">
    <property type="entry name" value="PROTEIN FECR"/>
    <property type="match status" value="1"/>
</dbReference>
<dbReference type="PIRSF" id="PIRSF018266">
    <property type="entry name" value="FecR"/>
    <property type="match status" value="1"/>
</dbReference>
<evidence type="ECO:0000313" key="4">
    <source>
        <dbReference type="Proteomes" id="UP001486808"/>
    </source>
</evidence>
<gene>
    <name evidence="3" type="primary">foxR</name>
    <name evidence="3" type="ORF">NBRC116187_01490</name>
</gene>
<dbReference type="Gene3D" id="2.60.120.1440">
    <property type="match status" value="1"/>
</dbReference>
<dbReference type="Proteomes" id="UP001486808">
    <property type="component" value="Unassembled WGS sequence"/>
</dbReference>
<dbReference type="InterPro" id="IPR006860">
    <property type="entry name" value="FecR"/>
</dbReference>
<sequence length="329" mass="35988">MDAARQPGAPLPERIVRAAIQWRLKLDVAADQARVQALIQRWCQQHPEHALAWQRLGGLQRELDAYTATLPSPELGIPILKRAGTDLQRRRALKLLTLTVAVGGPAGWLVASHPSVTADYRVATGERRQITLADGSELLLNSGSALDVQFSATERLLVLRAGELQVSSAADPNSLRASPLRVACRHGWCDSADARFVLRDQGSHSDLLVQEGTVAVSTLGGQQPLAVKAGERYALYPEHIEPISHQTIDPSAWTRGMLVVDDIRLDAFLQELGRYRSGLIGCDPAVADLRLSGVFQLDQQAALLEHLARTLPVEIVSRSRFWVRLVAKA</sequence>
<dbReference type="EMBL" id="BAABWD010000001">
    <property type="protein sequence ID" value="GAA6129789.1"/>
    <property type="molecule type" value="Genomic_DNA"/>
</dbReference>
<dbReference type="InterPro" id="IPR032623">
    <property type="entry name" value="FecR_N"/>
</dbReference>
<reference evidence="3 4" key="1">
    <citation type="submission" date="2024-04" db="EMBL/GenBank/DDBJ databases">
        <title>Draft genome sequence of Halopseudomonas sabulinigri NBRC 116187.</title>
        <authorList>
            <person name="Miyakawa T."/>
            <person name="Kusuya Y."/>
            <person name="Miura T."/>
        </authorList>
    </citation>
    <scope>NUCLEOTIDE SEQUENCE [LARGE SCALE GENOMIC DNA]</scope>
    <source>
        <strain evidence="3 4">4NH20-0042</strain>
    </source>
</reference>
<dbReference type="PANTHER" id="PTHR30273">
    <property type="entry name" value="PERIPLASMIC SIGNAL SENSOR AND SIGMA FACTOR ACTIVATOR FECR-RELATED"/>
    <property type="match status" value="1"/>
</dbReference>